<dbReference type="AlphaFoldDB" id="A0A9P4GCR8"/>
<keyword evidence="2" id="KW-1185">Reference proteome</keyword>
<dbReference type="OrthoDB" id="5149635at2759"/>
<comment type="caution">
    <text evidence="1">The sequence shown here is derived from an EMBL/GenBank/DDBJ whole genome shotgun (WGS) entry which is preliminary data.</text>
</comment>
<accession>A0A9P4GCR8</accession>
<gene>
    <name evidence="1" type="ORF">K460DRAFT_387563</name>
</gene>
<dbReference type="RefSeq" id="XP_040786071.1">
    <property type="nucleotide sequence ID" value="XM_040935648.1"/>
</dbReference>
<dbReference type="Proteomes" id="UP000800039">
    <property type="component" value="Unassembled WGS sequence"/>
</dbReference>
<name>A0A9P4GCR8_9PLEO</name>
<reference evidence="1" key="1">
    <citation type="submission" date="2020-01" db="EMBL/GenBank/DDBJ databases">
        <authorList>
            <consortium name="DOE Joint Genome Institute"/>
            <person name="Haridas S."/>
            <person name="Albert R."/>
            <person name="Binder M."/>
            <person name="Bloem J."/>
            <person name="Labutti K."/>
            <person name="Salamov A."/>
            <person name="Andreopoulos B."/>
            <person name="Baker S.E."/>
            <person name="Barry K."/>
            <person name="Bills G."/>
            <person name="Bluhm B.H."/>
            <person name="Cannon C."/>
            <person name="Castanera R."/>
            <person name="Culley D.E."/>
            <person name="Daum C."/>
            <person name="Ezra D."/>
            <person name="Gonzalez J.B."/>
            <person name="Henrissat B."/>
            <person name="Kuo A."/>
            <person name="Liang C."/>
            <person name="Lipzen A."/>
            <person name="Lutzoni F."/>
            <person name="Magnuson J."/>
            <person name="Mondo S."/>
            <person name="Nolan M."/>
            <person name="Ohm R."/>
            <person name="Pangilinan J."/>
            <person name="Park H.-J."/>
            <person name="Ramirez L."/>
            <person name="Alfaro M."/>
            <person name="Sun H."/>
            <person name="Tritt A."/>
            <person name="Yoshinaga Y."/>
            <person name="Zwiers L.-H."/>
            <person name="Turgeon B.G."/>
            <person name="Goodwin S.B."/>
            <person name="Spatafora J.W."/>
            <person name="Crous P.W."/>
            <person name="Grigoriev I.V."/>
        </authorList>
    </citation>
    <scope>NUCLEOTIDE SEQUENCE</scope>
    <source>
        <strain evidence="1">CBS 394.84</strain>
    </source>
</reference>
<organism evidence="1 2">
    <name type="scientific">Cucurbitaria berberidis CBS 394.84</name>
    <dbReference type="NCBI Taxonomy" id="1168544"/>
    <lineage>
        <taxon>Eukaryota</taxon>
        <taxon>Fungi</taxon>
        <taxon>Dikarya</taxon>
        <taxon>Ascomycota</taxon>
        <taxon>Pezizomycotina</taxon>
        <taxon>Dothideomycetes</taxon>
        <taxon>Pleosporomycetidae</taxon>
        <taxon>Pleosporales</taxon>
        <taxon>Pleosporineae</taxon>
        <taxon>Cucurbitariaceae</taxon>
        <taxon>Cucurbitaria</taxon>
    </lineage>
</organism>
<evidence type="ECO:0000313" key="2">
    <source>
        <dbReference type="Proteomes" id="UP000800039"/>
    </source>
</evidence>
<sequence length="300" mass="34444">MCDTTFAFGQRGSHFFQCPSRREQTRLPKKLTQFLKSPQLKLIHHVALGFEDSFLLTWRDHKDQDHIEATGLPSELVDFLYTRNAQRRLVRDIPNIRCTLGPYNSSYFAHDKSAYIWMSLPEGLLSALQSRIKDGNWIDRPRFVALGANNNFLLLTEKHAALWELNNYRTVSRLLEFSRTQQSGISEIHNIVLHAYRFESFVTQSRNGTLIYENLPPHELSGIQAMVSPILQDTQSAERTIRREAGKRELPQRKPSGLQQRAQLRKEWGEHNQEFSTQGKGLKLSLSLSVSMGGIARLLG</sequence>
<evidence type="ECO:0000313" key="1">
    <source>
        <dbReference type="EMBL" id="KAF1843508.1"/>
    </source>
</evidence>
<dbReference type="GeneID" id="63852899"/>
<dbReference type="EMBL" id="ML976617">
    <property type="protein sequence ID" value="KAF1843508.1"/>
    <property type="molecule type" value="Genomic_DNA"/>
</dbReference>
<proteinExistence type="predicted"/>
<protein>
    <submittedName>
        <fullName evidence="1">Uncharacterized protein</fullName>
    </submittedName>
</protein>